<evidence type="ECO:0000313" key="1">
    <source>
        <dbReference type="EMBL" id="RFU71027.1"/>
    </source>
</evidence>
<evidence type="ECO:0000313" key="2">
    <source>
        <dbReference type="Proteomes" id="UP000264541"/>
    </source>
</evidence>
<keyword evidence="2" id="KW-1185">Reference proteome</keyword>
<gene>
    <name evidence="1" type="ORF">D0469_03545</name>
</gene>
<dbReference type="Proteomes" id="UP000264541">
    <property type="component" value="Unassembled WGS sequence"/>
</dbReference>
<protein>
    <submittedName>
        <fullName evidence="1">Uncharacterized protein</fullName>
    </submittedName>
</protein>
<dbReference type="AlphaFoldDB" id="A0A372LT04"/>
<comment type="caution">
    <text evidence="1">The sequence shown here is derived from an EMBL/GenBank/DDBJ whole genome shotgun (WGS) entry which is preliminary data.</text>
</comment>
<accession>A0A372LT04</accession>
<reference evidence="1 2" key="1">
    <citation type="submission" date="2018-08" db="EMBL/GenBank/DDBJ databases">
        <title>Bacillus chawlae sp. nov., Bacillus glennii sp. nov., and Bacillus saganii sp. nov. Isolated from the Vehicle Assembly Building at Kennedy Space Center where the Viking Spacecraft were Assembled.</title>
        <authorList>
            <person name="Seuylemezian A."/>
            <person name="Vaishampayan P."/>
        </authorList>
    </citation>
    <scope>NUCLEOTIDE SEQUENCE [LARGE SCALE GENOMIC DNA]</scope>
    <source>
        <strain evidence="1 2">V47-23a</strain>
    </source>
</reference>
<proteinExistence type="predicted"/>
<dbReference type="EMBL" id="QVTE01000008">
    <property type="protein sequence ID" value="RFU71027.1"/>
    <property type="molecule type" value="Genomic_DNA"/>
</dbReference>
<sequence length="187" mass="20260">MSFDLRAILSLNSNSFVRGMRDVERATQRANRQMGLFRDSQGHLRDGMGRFASSASVAEKAVSGFGKGISASVKGLTNMNSLLVGAASGFAAFKTAEKGFLATVGAAAQYESSWVTIKAIMNDAKKAKEYMDLVDRFAIDSPIMDSQAMLKNSKSFLTTESGKDLKQLEKMWLIVALRISNGTSKLL</sequence>
<name>A0A372LT04_9BACI</name>
<organism evidence="1 2">
    <name type="scientific">Peribacillus saganii</name>
    <dbReference type="NCBI Taxonomy" id="2303992"/>
    <lineage>
        <taxon>Bacteria</taxon>
        <taxon>Bacillati</taxon>
        <taxon>Bacillota</taxon>
        <taxon>Bacilli</taxon>
        <taxon>Bacillales</taxon>
        <taxon>Bacillaceae</taxon>
        <taxon>Peribacillus</taxon>
    </lineage>
</organism>